<evidence type="ECO:0000256" key="1">
    <source>
        <dbReference type="ARBA" id="ARBA00022679"/>
    </source>
</evidence>
<evidence type="ECO:0000313" key="2">
    <source>
        <dbReference type="EMBL" id="TXJ21407.1"/>
    </source>
</evidence>
<sequence length="227" mass="24908">MVKIISKQEACDLIKDGSVVMFGGFLAWGSAWEITDLLADQNKVKNLTLVGNDTAFADKSYGRLMTNRQVSKVIVSHIGTNTETQKQNTNKEIDVELVPQGTLAERIRAAGAGLGGILTPTGIGTLVEEGKQIIEVKGKKYILEEPLYGDIALVYADKADKYGNLYHHGVTRNWNMIMPMACKTVIAEVKEIVDGALDPDNITVPRVFVDYLVKSDYDYLAKGLKKA</sequence>
<name>A0A5C8D7H5_9SPIR</name>
<gene>
    <name evidence="2" type="ORF">EPJ79_09860</name>
</gene>
<dbReference type="SMART" id="SM00882">
    <property type="entry name" value="CoA_trans"/>
    <property type="match status" value="1"/>
</dbReference>
<dbReference type="InterPro" id="IPR037171">
    <property type="entry name" value="NagB/RpiA_transferase-like"/>
</dbReference>
<dbReference type="Gene3D" id="3.40.1080.10">
    <property type="entry name" value="Glutaconate Coenzyme A-transferase"/>
    <property type="match status" value="1"/>
</dbReference>
<dbReference type="SUPFAM" id="SSF100950">
    <property type="entry name" value="NagB/RpiA/CoA transferase-like"/>
    <property type="match status" value="1"/>
</dbReference>
<dbReference type="AlphaFoldDB" id="A0A5C8D7H5"/>
<protein>
    <submittedName>
        <fullName evidence="2">CoA transferase subunit A</fullName>
    </submittedName>
</protein>
<organism evidence="2 3">
    <name type="scientific">Brachyspira aalborgi</name>
    <dbReference type="NCBI Taxonomy" id="29522"/>
    <lineage>
        <taxon>Bacteria</taxon>
        <taxon>Pseudomonadati</taxon>
        <taxon>Spirochaetota</taxon>
        <taxon>Spirochaetia</taxon>
        <taxon>Brachyspirales</taxon>
        <taxon>Brachyspiraceae</taxon>
        <taxon>Brachyspira</taxon>
    </lineage>
</organism>
<dbReference type="InterPro" id="IPR004165">
    <property type="entry name" value="CoA_trans_fam_I"/>
</dbReference>
<dbReference type="NCBIfam" id="TIGR02429">
    <property type="entry name" value="pcaI_scoA_fam"/>
    <property type="match status" value="1"/>
</dbReference>
<comment type="caution">
    <text evidence="2">The sequence shown here is derived from an EMBL/GenBank/DDBJ whole genome shotgun (WGS) entry which is preliminary data.</text>
</comment>
<dbReference type="RefSeq" id="WP_147739367.1">
    <property type="nucleotide sequence ID" value="NZ_SAXU01000001.1"/>
</dbReference>
<dbReference type="PANTHER" id="PTHR13707:SF60">
    <property type="entry name" value="ACETATE COA-TRANSFERASE SUBUNIT ALPHA"/>
    <property type="match status" value="1"/>
</dbReference>
<accession>A0A5C8D7H5</accession>
<dbReference type="InterPro" id="IPR012792">
    <property type="entry name" value="3-oxoacid_CoA-transf_A"/>
</dbReference>
<dbReference type="Proteomes" id="UP000324638">
    <property type="component" value="Unassembled WGS sequence"/>
</dbReference>
<dbReference type="Pfam" id="PF01144">
    <property type="entry name" value="CoA_trans"/>
    <property type="match status" value="1"/>
</dbReference>
<dbReference type="GO" id="GO:0008410">
    <property type="term" value="F:CoA-transferase activity"/>
    <property type="evidence" value="ECO:0007669"/>
    <property type="project" value="InterPro"/>
</dbReference>
<proteinExistence type="predicted"/>
<dbReference type="PANTHER" id="PTHR13707">
    <property type="entry name" value="KETOACID-COENZYME A TRANSFERASE"/>
    <property type="match status" value="1"/>
</dbReference>
<dbReference type="EMBL" id="SAXU01000001">
    <property type="protein sequence ID" value="TXJ21407.1"/>
    <property type="molecule type" value="Genomic_DNA"/>
</dbReference>
<reference evidence="2 3" key="1">
    <citation type="journal article" date="1992" name="Lakartidningen">
        <title>[Penicillin V and not amoxicillin is the first choice preparation in acute otitis].</title>
        <authorList>
            <person name="Kamme C."/>
            <person name="Lundgren K."/>
            <person name="Prellner K."/>
        </authorList>
    </citation>
    <scope>NUCLEOTIDE SEQUENCE [LARGE SCALE GENOMIC DNA]</scope>
    <source>
        <strain evidence="2 3">513A</strain>
    </source>
</reference>
<keyword evidence="1 2" id="KW-0808">Transferase</keyword>
<evidence type="ECO:0000313" key="3">
    <source>
        <dbReference type="Proteomes" id="UP000324638"/>
    </source>
</evidence>